<dbReference type="Gene3D" id="3.30.9.10">
    <property type="entry name" value="D-Amino Acid Oxidase, subunit A, domain 2"/>
    <property type="match status" value="1"/>
</dbReference>
<evidence type="ECO:0000259" key="7">
    <source>
        <dbReference type="Pfam" id="PF01266"/>
    </source>
</evidence>
<evidence type="ECO:0000313" key="9">
    <source>
        <dbReference type="Proteomes" id="UP001432027"/>
    </source>
</evidence>
<accession>A0AAV5T5V7</accession>
<dbReference type="Pfam" id="PF01266">
    <property type="entry name" value="DAO"/>
    <property type="match status" value="1"/>
</dbReference>
<evidence type="ECO:0000256" key="4">
    <source>
        <dbReference type="ARBA" id="ARBA00022630"/>
    </source>
</evidence>
<name>A0AAV5T5V7_9BILA</name>
<dbReference type="GO" id="GO:0019478">
    <property type="term" value="P:D-amino acid catabolic process"/>
    <property type="evidence" value="ECO:0007669"/>
    <property type="project" value="TreeGrafter"/>
</dbReference>
<reference evidence="8" key="1">
    <citation type="submission" date="2023-10" db="EMBL/GenBank/DDBJ databases">
        <title>Genome assembly of Pristionchus species.</title>
        <authorList>
            <person name="Yoshida K."/>
            <person name="Sommer R.J."/>
        </authorList>
    </citation>
    <scope>NUCLEOTIDE SEQUENCE</scope>
    <source>
        <strain evidence="8">RS0144</strain>
    </source>
</reference>
<dbReference type="PROSITE" id="PS00677">
    <property type="entry name" value="DAO"/>
    <property type="match status" value="1"/>
</dbReference>
<evidence type="ECO:0000256" key="2">
    <source>
        <dbReference type="ARBA" id="ARBA00004253"/>
    </source>
</evidence>
<dbReference type="PANTHER" id="PTHR11530">
    <property type="entry name" value="D-AMINO ACID OXIDASE"/>
    <property type="match status" value="1"/>
</dbReference>
<dbReference type="InterPro" id="IPR006181">
    <property type="entry name" value="D-amino_acid_oxidase_CS"/>
</dbReference>
<dbReference type="InterPro" id="IPR006076">
    <property type="entry name" value="FAD-dep_OxRdtase"/>
</dbReference>
<dbReference type="GO" id="GO:0003884">
    <property type="term" value="F:D-amino-acid oxidase activity"/>
    <property type="evidence" value="ECO:0007669"/>
    <property type="project" value="InterPro"/>
</dbReference>
<evidence type="ECO:0000256" key="3">
    <source>
        <dbReference type="ARBA" id="ARBA00006730"/>
    </source>
</evidence>
<comment type="cofactor">
    <cofactor evidence="1">
        <name>FAD</name>
        <dbReference type="ChEBI" id="CHEBI:57692"/>
    </cofactor>
</comment>
<evidence type="ECO:0000256" key="6">
    <source>
        <dbReference type="ARBA" id="ARBA00023002"/>
    </source>
</evidence>
<gene>
    <name evidence="8" type="ORF">PENTCL1PPCAC_12665</name>
</gene>
<dbReference type="InterPro" id="IPR023209">
    <property type="entry name" value="DAO"/>
</dbReference>
<comment type="similarity">
    <text evidence="3">Belongs to the DAMOX/DASOX family.</text>
</comment>
<organism evidence="8 9">
    <name type="scientific">Pristionchus entomophagus</name>
    <dbReference type="NCBI Taxonomy" id="358040"/>
    <lineage>
        <taxon>Eukaryota</taxon>
        <taxon>Metazoa</taxon>
        <taxon>Ecdysozoa</taxon>
        <taxon>Nematoda</taxon>
        <taxon>Chromadorea</taxon>
        <taxon>Rhabditida</taxon>
        <taxon>Rhabditina</taxon>
        <taxon>Diplogasteromorpha</taxon>
        <taxon>Diplogasteroidea</taxon>
        <taxon>Neodiplogasteridae</taxon>
        <taxon>Pristionchus</taxon>
    </lineage>
</organism>
<sequence length="128" mass="14753">MRVRAPRVKHFFDDGEYYCLLNRDFVVLGGTHDEGEWDTTVNDDTSNRILEENKRRIPEIMGAEIISHHVGLRPFRSSLRIEKETIRDNNGKETTIIHNYGHGGSGVTLFWGSALYVTELLENLRSHL</sequence>
<dbReference type="GO" id="GO:0005782">
    <property type="term" value="C:peroxisomal matrix"/>
    <property type="evidence" value="ECO:0007669"/>
    <property type="project" value="UniProtKB-SubCell"/>
</dbReference>
<protein>
    <recommendedName>
        <fullName evidence="7">FAD dependent oxidoreductase domain-containing protein</fullName>
    </recommendedName>
</protein>
<dbReference type="GO" id="GO:0071949">
    <property type="term" value="F:FAD binding"/>
    <property type="evidence" value="ECO:0007669"/>
    <property type="project" value="InterPro"/>
</dbReference>
<evidence type="ECO:0000256" key="1">
    <source>
        <dbReference type="ARBA" id="ARBA00001974"/>
    </source>
</evidence>
<comment type="subcellular location">
    <subcellularLocation>
        <location evidence="2">Peroxisome matrix</location>
    </subcellularLocation>
</comment>
<keyword evidence="6" id="KW-0560">Oxidoreductase</keyword>
<dbReference type="Proteomes" id="UP001432027">
    <property type="component" value="Unassembled WGS sequence"/>
</dbReference>
<feature type="domain" description="FAD dependent oxidoreductase" evidence="7">
    <location>
        <begin position="12"/>
        <end position="120"/>
    </location>
</feature>
<dbReference type="EMBL" id="BTSX01000003">
    <property type="protein sequence ID" value="GMS90490.1"/>
    <property type="molecule type" value="Genomic_DNA"/>
</dbReference>
<evidence type="ECO:0000313" key="8">
    <source>
        <dbReference type="EMBL" id="GMS90490.1"/>
    </source>
</evidence>
<dbReference type="SUPFAM" id="SSF54373">
    <property type="entry name" value="FAD-linked reductases, C-terminal domain"/>
    <property type="match status" value="1"/>
</dbReference>
<dbReference type="AlphaFoldDB" id="A0AAV5T5V7"/>
<dbReference type="PANTHER" id="PTHR11530:SF11">
    <property type="entry name" value="D-ASPARTATE OXIDASE"/>
    <property type="match status" value="1"/>
</dbReference>
<evidence type="ECO:0000256" key="5">
    <source>
        <dbReference type="ARBA" id="ARBA00022827"/>
    </source>
</evidence>
<proteinExistence type="inferred from homology"/>
<keyword evidence="4" id="KW-0285">Flavoprotein</keyword>
<keyword evidence="9" id="KW-1185">Reference proteome</keyword>
<keyword evidence="5" id="KW-0274">FAD</keyword>
<comment type="caution">
    <text evidence="8">The sequence shown here is derived from an EMBL/GenBank/DDBJ whole genome shotgun (WGS) entry which is preliminary data.</text>
</comment>